<proteinExistence type="predicted"/>
<accession>A0ABV1IDF5</accession>
<keyword evidence="1" id="KW-0808">Transferase</keyword>
<dbReference type="InterPro" id="IPR002123">
    <property type="entry name" value="Plipid/glycerol_acylTrfase"/>
</dbReference>
<evidence type="ECO:0000256" key="1">
    <source>
        <dbReference type="ARBA" id="ARBA00022679"/>
    </source>
</evidence>
<dbReference type="GO" id="GO:0016746">
    <property type="term" value="F:acyltransferase activity"/>
    <property type="evidence" value="ECO:0007669"/>
    <property type="project" value="UniProtKB-KW"/>
</dbReference>
<dbReference type="SUPFAM" id="SSF69593">
    <property type="entry name" value="Glycerol-3-phosphate (1)-acyltransferase"/>
    <property type="match status" value="1"/>
</dbReference>
<dbReference type="EMBL" id="JBBNGS010000002">
    <property type="protein sequence ID" value="MEQ2636928.1"/>
    <property type="molecule type" value="Genomic_DNA"/>
</dbReference>
<sequence length="240" mass="27268">MSDEKSTKMRAFGGNSYEDYYDHAMADFPWTARVLMNIVVAACWAFTKLVWPWKIEEAELLTKDARGRVIIQNHESMVEPVIMVVTLWRAGIHTRIVYKSEFDKIGIATWLFSRVGGFPVARGTADMKLVRRARAMLQRGECVLIYPEGTRVKDDAEAEVHGGYALMAQMAKAPVQPVAVIGARDLHLRSRVWLKAGRPVEWSEIDAPKRREQVAKMEEVGMARVFELRGELRQAHPGLE</sequence>
<dbReference type="Pfam" id="PF01553">
    <property type="entry name" value="Acyltransferase"/>
    <property type="match status" value="1"/>
</dbReference>
<keyword evidence="2 4" id="KW-0012">Acyltransferase</keyword>
<dbReference type="Proteomes" id="UP001478817">
    <property type="component" value="Unassembled WGS sequence"/>
</dbReference>
<evidence type="ECO:0000313" key="5">
    <source>
        <dbReference type="Proteomes" id="UP001478817"/>
    </source>
</evidence>
<feature type="domain" description="Phospholipid/glycerol acyltransferase" evidence="3">
    <location>
        <begin position="68"/>
        <end position="183"/>
    </location>
</feature>
<comment type="caution">
    <text evidence="4">The sequence shown here is derived from an EMBL/GenBank/DDBJ whole genome shotgun (WGS) entry which is preliminary data.</text>
</comment>
<evidence type="ECO:0000313" key="4">
    <source>
        <dbReference type="EMBL" id="MEQ2636928.1"/>
    </source>
</evidence>
<dbReference type="RefSeq" id="WP_349181274.1">
    <property type="nucleotide sequence ID" value="NZ_JBBNGS010000002.1"/>
</dbReference>
<dbReference type="PANTHER" id="PTHR10434">
    <property type="entry name" value="1-ACYL-SN-GLYCEROL-3-PHOSPHATE ACYLTRANSFERASE"/>
    <property type="match status" value="1"/>
</dbReference>
<name>A0ABV1IDF5_9ACTN</name>
<protein>
    <submittedName>
        <fullName evidence="4">Lysophospholipid acyltransferase family protein</fullName>
    </submittedName>
</protein>
<gene>
    <name evidence="4" type="ORF">AAAT05_00965</name>
</gene>
<dbReference type="CDD" id="cd07989">
    <property type="entry name" value="LPLAT_AGPAT-like"/>
    <property type="match status" value="1"/>
</dbReference>
<keyword evidence="5" id="KW-1185">Reference proteome</keyword>
<evidence type="ECO:0000259" key="3">
    <source>
        <dbReference type="SMART" id="SM00563"/>
    </source>
</evidence>
<reference evidence="4 5" key="1">
    <citation type="submission" date="2024-04" db="EMBL/GenBank/DDBJ databases">
        <title>Human intestinal bacterial collection.</title>
        <authorList>
            <person name="Pauvert C."/>
            <person name="Hitch T.C.A."/>
            <person name="Clavel T."/>
        </authorList>
    </citation>
    <scope>NUCLEOTIDE SEQUENCE [LARGE SCALE GENOMIC DNA]</scope>
    <source>
        <strain evidence="4 5">CLA-AA-H197</strain>
    </source>
</reference>
<dbReference type="SMART" id="SM00563">
    <property type="entry name" value="PlsC"/>
    <property type="match status" value="1"/>
</dbReference>
<dbReference type="PANTHER" id="PTHR10434:SF11">
    <property type="entry name" value="1-ACYL-SN-GLYCEROL-3-PHOSPHATE ACYLTRANSFERASE"/>
    <property type="match status" value="1"/>
</dbReference>
<organism evidence="4 5">
    <name type="scientific">Paratractidigestivibacter faecalis</name>
    <dbReference type="NCBI Taxonomy" id="2292441"/>
    <lineage>
        <taxon>Bacteria</taxon>
        <taxon>Bacillati</taxon>
        <taxon>Actinomycetota</taxon>
        <taxon>Coriobacteriia</taxon>
        <taxon>Coriobacteriales</taxon>
        <taxon>Atopobiaceae</taxon>
        <taxon>Paratractidigestivibacter</taxon>
    </lineage>
</organism>
<evidence type="ECO:0000256" key="2">
    <source>
        <dbReference type="ARBA" id="ARBA00023315"/>
    </source>
</evidence>